<reference evidence="8 9" key="1">
    <citation type="submission" date="2021-01" db="EMBL/GenBank/DDBJ databases">
        <title>Sequencing the genomes of 1000 actinobacteria strains.</title>
        <authorList>
            <person name="Klenk H.-P."/>
        </authorList>
    </citation>
    <scope>NUCLEOTIDE SEQUENCE [LARGE SCALE GENOMIC DNA]</scope>
    <source>
        <strain evidence="8 9">DSM 44581</strain>
    </source>
</reference>
<evidence type="ECO:0000313" key="9">
    <source>
        <dbReference type="Proteomes" id="UP001195724"/>
    </source>
</evidence>
<evidence type="ECO:0000256" key="5">
    <source>
        <dbReference type="ARBA" id="ARBA00023136"/>
    </source>
</evidence>
<comment type="subcellular location">
    <subcellularLocation>
        <location evidence="1">Cell membrane</location>
        <topology evidence="1">Multi-pass membrane protein</topology>
    </subcellularLocation>
</comment>
<dbReference type="PANTHER" id="PTHR35007:SF4">
    <property type="entry name" value="CONSERVED TRANSMEMBRANE PROTEIN-RELATED"/>
    <property type="match status" value="1"/>
</dbReference>
<proteinExistence type="predicted"/>
<evidence type="ECO:0000256" key="3">
    <source>
        <dbReference type="ARBA" id="ARBA00022692"/>
    </source>
</evidence>
<keyword evidence="4 6" id="KW-1133">Transmembrane helix</keyword>
<dbReference type="InterPro" id="IPR018076">
    <property type="entry name" value="T2SS_GspF_dom"/>
</dbReference>
<dbReference type="Pfam" id="PF00482">
    <property type="entry name" value="T2SSF"/>
    <property type="match status" value="1"/>
</dbReference>
<feature type="transmembrane region" description="Helical" evidence="6">
    <location>
        <begin position="224"/>
        <end position="243"/>
    </location>
</feature>
<evidence type="ECO:0000313" key="8">
    <source>
        <dbReference type="EMBL" id="MBM7811877.1"/>
    </source>
</evidence>
<comment type="caution">
    <text evidence="8">The sequence shown here is derived from an EMBL/GenBank/DDBJ whole genome shotgun (WGS) entry which is preliminary data.</text>
</comment>
<evidence type="ECO:0000256" key="1">
    <source>
        <dbReference type="ARBA" id="ARBA00004651"/>
    </source>
</evidence>
<dbReference type="EMBL" id="JAFBCL010000001">
    <property type="protein sequence ID" value="MBM7811877.1"/>
    <property type="molecule type" value="Genomic_DNA"/>
</dbReference>
<evidence type="ECO:0000256" key="2">
    <source>
        <dbReference type="ARBA" id="ARBA00022475"/>
    </source>
</evidence>
<evidence type="ECO:0000256" key="4">
    <source>
        <dbReference type="ARBA" id="ARBA00022989"/>
    </source>
</evidence>
<organism evidence="8 9">
    <name type="scientific">Saccharothrix algeriensis</name>
    <dbReference type="NCBI Taxonomy" id="173560"/>
    <lineage>
        <taxon>Bacteria</taxon>
        <taxon>Bacillati</taxon>
        <taxon>Actinomycetota</taxon>
        <taxon>Actinomycetes</taxon>
        <taxon>Pseudonocardiales</taxon>
        <taxon>Pseudonocardiaceae</taxon>
        <taxon>Saccharothrix</taxon>
    </lineage>
</organism>
<feature type="domain" description="Type II secretion system protein GspF" evidence="7">
    <location>
        <begin position="95"/>
        <end position="207"/>
    </location>
</feature>
<keyword evidence="5 6" id="KW-0472">Membrane</keyword>
<sequence>MIPLLLAAALLVLPPSAAGRLHRLRGRRCRRVRPRRPNQPAAVALGAVLGLLLGVGGAVAGALVALAVWRAWRDRGAERARLAATTAIAEGLSAFVAELRSGAHPAQAAAGAAEDAEPPAAGILRTIASTAARGGDVEAALTHPDARRLARAWRLSSEYGVPLADVLEAVRQDLRQRLGFARQFHARMAGPRASAAVLAALPAFGVLLGELTGSGPLGVLTSTAAGQVLLVAGAGLICAGLRWSARLTRQVTT</sequence>
<dbReference type="PANTHER" id="PTHR35007">
    <property type="entry name" value="INTEGRAL MEMBRANE PROTEIN-RELATED"/>
    <property type="match status" value="1"/>
</dbReference>
<dbReference type="RefSeq" id="WP_307819668.1">
    <property type="nucleotide sequence ID" value="NZ_JAFBCL010000001.1"/>
</dbReference>
<dbReference type="Proteomes" id="UP001195724">
    <property type="component" value="Unassembled WGS sequence"/>
</dbReference>
<evidence type="ECO:0000259" key="7">
    <source>
        <dbReference type="Pfam" id="PF00482"/>
    </source>
</evidence>
<protein>
    <submittedName>
        <fullName evidence="8">Tight adherence protein B</fullName>
    </submittedName>
</protein>
<evidence type="ECO:0000256" key="6">
    <source>
        <dbReference type="SAM" id="Phobius"/>
    </source>
</evidence>
<name>A0ABS2S6I8_9PSEU</name>
<feature type="transmembrane region" description="Helical" evidence="6">
    <location>
        <begin position="193"/>
        <end position="212"/>
    </location>
</feature>
<keyword evidence="3 6" id="KW-0812">Transmembrane</keyword>
<keyword evidence="9" id="KW-1185">Reference proteome</keyword>
<accession>A0ABS2S6I8</accession>
<keyword evidence="2" id="KW-1003">Cell membrane</keyword>
<feature type="transmembrane region" description="Helical" evidence="6">
    <location>
        <begin position="42"/>
        <end position="69"/>
    </location>
</feature>
<gene>
    <name evidence="8" type="ORF">JOE68_002742</name>
</gene>